<keyword evidence="2" id="KW-1185">Reference proteome</keyword>
<evidence type="ECO:0000313" key="1">
    <source>
        <dbReference type="EMBL" id="GHF68562.1"/>
    </source>
</evidence>
<dbReference type="EMBL" id="BNCJ01000021">
    <property type="protein sequence ID" value="GHF68562.1"/>
    <property type="molecule type" value="Genomic_DNA"/>
</dbReference>
<dbReference type="RefSeq" id="WP_189682348.1">
    <property type="nucleotide sequence ID" value="NZ_BNCJ01000021.1"/>
</dbReference>
<comment type="caution">
    <text evidence="1">The sequence shown here is derived from an EMBL/GenBank/DDBJ whole genome shotgun (WGS) entry which is preliminary data.</text>
</comment>
<evidence type="ECO:0008006" key="3">
    <source>
        <dbReference type="Google" id="ProtNLM"/>
    </source>
</evidence>
<dbReference type="Proteomes" id="UP000626220">
    <property type="component" value="Unassembled WGS sequence"/>
</dbReference>
<reference evidence="1" key="1">
    <citation type="journal article" date="2014" name="Int. J. Syst. Evol. Microbiol.">
        <title>Complete genome sequence of Corynebacterium casei LMG S-19264T (=DSM 44701T), isolated from a smear-ripened cheese.</title>
        <authorList>
            <consortium name="US DOE Joint Genome Institute (JGI-PGF)"/>
            <person name="Walter F."/>
            <person name="Albersmeier A."/>
            <person name="Kalinowski J."/>
            <person name="Ruckert C."/>
        </authorList>
    </citation>
    <scope>NUCLEOTIDE SEQUENCE</scope>
    <source>
        <strain evidence="1">KCTC 42650</strain>
    </source>
</reference>
<name>A0A8J3MAM8_9RHOB</name>
<protein>
    <recommendedName>
        <fullName evidence="3">Prolyl 4-hydroxylase alpha subunit Fe(2+) 2OG dioxygenase domain-containing protein</fullName>
    </recommendedName>
</protein>
<proteinExistence type="predicted"/>
<evidence type="ECO:0000313" key="2">
    <source>
        <dbReference type="Proteomes" id="UP000626220"/>
    </source>
</evidence>
<dbReference type="AlphaFoldDB" id="A0A8J3MAM8"/>
<dbReference type="InterPro" id="IPR055091">
    <property type="entry name" value="WelO5-like"/>
</dbReference>
<reference evidence="1" key="2">
    <citation type="submission" date="2020-09" db="EMBL/GenBank/DDBJ databases">
        <authorList>
            <person name="Sun Q."/>
            <person name="Kim S."/>
        </authorList>
    </citation>
    <scope>NUCLEOTIDE SEQUENCE</scope>
    <source>
        <strain evidence="1">KCTC 42650</strain>
    </source>
</reference>
<organism evidence="1 2">
    <name type="scientific">Seohaeicola zhoushanensis</name>
    <dbReference type="NCBI Taxonomy" id="1569283"/>
    <lineage>
        <taxon>Bacteria</taxon>
        <taxon>Pseudomonadati</taxon>
        <taxon>Pseudomonadota</taxon>
        <taxon>Alphaproteobacteria</taxon>
        <taxon>Rhodobacterales</taxon>
        <taxon>Roseobacteraceae</taxon>
        <taxon>Seohaeicola</taxon>
    </lineage>
</organism>
<gene>
    <name evidence="1" type="ORF">GCM10017056_44630</name>
</gene>
<accession>A0A8J3MAM8</accession>
<dbReference type="Pfam" id="PF22814">
    <property type="entry name" value="WelO5"/>
    <property type="match status" value="1"/>
</dbReference>
<sequence length="262" mass="28947">MATWKNLQEHDLTRENLVALLNNEIPAIRIKGFATPEECAVFSKAAKSGNVKYYSVAKKIGYIGQAQYEYRWNPDKSEYFKAVVEARKDLNDVLSRSFDPVQRLIEKLRAVYPASVDVASEPELGEYYAGIIRLASQGVDMHVDYAPLNTLDYAISNIDSQLGWNFFAEDPGVGGLTTVHNAPWNPERKEGEIPQSYGLDRSLVEGAPNFTYAPTAGDVVIFNTRNPHEISAGAAGADPTKDRVSIGSFIGRMPDSSLVLWA</sequence>